<evidence type="ECO:0008006" key="4">
    <source>
        <dbReference type="Google" id="ProtNLM"/>
    </source>
</evidence>
<dbReference type="OrthoDB" id="3267755at2"/>
<feature type="transmembrane region" description="Helical" evidence="1">
    <location>
        <begin position="20"/>
        <end position="43"/>
    </location>
</feature>
<feature type="transmembrane region" description="Helical" evidence="1">
    <location>
        <begin position="73"/>
        <end position="90"/>
    </location>
</feature>
<dbReference type="Proteomes" id="UP000199220">
    <property type="component" value="Unassembled WGS sequence"/>
</dbReference>
<name>A0A1H5DWG2_9MICO</name>
<dbReference type="AlphaFoldDB" id="A0A1H5DWG2"/>
<reference evidence="3" key="1">
    <citation type="submission" date="2016-10" db="EMBL/GenBank/DDBJ databases">
        <authorList>
            <person name="Varghese N."/>
            <person name="Submissions S."/>
        </authorList>
    </citation>
    <scope>NUCLEOTIDE SEQUENCE [LARGE SCALE GENOMIC DNA]</scope>
    <source>
        <strain evidence="3">DSM 21368</strain>
    </source>
</reference>
<keyword evidence="3" id="KW-1185">Reference proteome</keyword>
<keyword evidence="1" id="KW-0812">Transmembrane</keyword>
<dbReference type="STRING" id="648782.SAMN04488554_0818"/>
<dbReference type="EMBL" id="FNTX01000001">
    <property type="protein sequence ID" value="SED83227.1"/>
    <property type="molecule type" value="Genomic_DNA"/>
</dbReference>
<evidence type="ECO:0000313" key="2">
    <source>
        <dbReference type="EMBL" id="SED83227.1"/>
    </source>
</evidence>
<gene>
    <name evidence="2" type="ORF">SAMN04488554_0818</name>
</gene>
<protein>
    <recommendedName>
        <fullName evidence="4">DUF4233 domain-containing protein</fullName>
    </recommendedName>
</protein>
<keyword evidence="1" id="KW-1133">Transmembrane helix</keyword>
<accession>A0A1H5DWG2</accession>
<feature type="transmembrane region" description="Helical" evidence="1">
    <location>
        <begin position="49"/>
        <end position="66"/>
    </location>
</feature>
<keyword evidence="1" id="KW-0472">Membrane</keyword>
<proteinExistence type="predicted"/>
<evidence type="ECO:0000256" key="1">
    <source>
        <dbReference type="SAM" id="Phobius"/>
    </source>
</evidence>
<feature type="transmembrane region" description="Helical" evidence="1">
    <location>
        <begin position="96"/>
        <end position="114"/>
    </location>
</feature>
<organism evidence="2 3">
    <name type="scientific">Ruania alba</name>
    <dbReference type="NCBI Taxonomy" id="648782"/>
    <lineage>
        <taxon>Bacteria</taxon>
        <taxon>Bacillati</taxon>
        <taxon>Actinomycetota</taxon>
        <taxon>Actinomycetes</taxon>
        <taxon>Micrococcales</taxon>
        <taxon>Ruaniaceae</taxon>
        <taxon>Ruania</taxon>
    </lineage>
</organism>
<sequence>MTSSSSGAAAPKPPRPARPLFCTSVLWLEVLLVLFIVLVGYGLRVAEPALILGVGAVMTVLCSVAARMQRTRTGLVLGSIAQVLFLLGGLVIPAMWFIGGIFAVVWIIAVWLGSRIDRERAERRREAAA</sequence>
<evidence type="ECO:0000313" key="3">
    <source>
        <dbReference type="Proteomes" id="UP000199220"/>
    </source>
</evidence>
<dbReference type="Pfam" id="PF14017">
    <property type="entry name" value="DUF4233"/>
    <property type="match status" value="1"/>
</dbReference>
<dbReference type="RefSeq" id="WP_089771801.1">
    <property type="nucleotide sequence ID" value="NZ_FNTX01000001.1"/>
</dbReference>
<dbReference type="InterPro" id="IPR025327">
    <property type="entry name" value="DUF4233"/>
</dbReference>